<feature type="domain" description="Aminotransferase class V" evidence="7">
    <location>
        <begin position="31"/>
        <end position="407"/>
    </location>
</feature>
<dbReference type="InterPro" id="IPR015421">
    <property type="entry name" value="PyrdxlP-dep_Trfase_major"/>
</dbReference>
<dbReference type="AlphaFoldDB" id="A0A6J7PF59"/>
<proteinExistence type="inferred from homology"/>
<dbReference type="Gene3D" id="3.40.640.10">
    <property type="entry name" value="Type I PLP-dependent aspartate aminotransferase-like (Major domain)"/>
    <property type="match status" value="1"/>
</dbReference>
<dbReference type="Pfam" id="PF00266">
    <property type="entry name" value="Aminotran_5"/>
    <property type="match status" value="1"/>
</dbReference>
<dbReference type="InterPro" id="IPR000192">
    <property type="entry name" value="Aminotrans_V_dom"/>
</dbReference>
<evidence type="ECO:0000256" key="2">
    <source>
        <dbReference type="ARBA" id="ARBA00010447"/>
    </source>
</evidence>
<dbReference type="InterPro" id="IPR020578">
    <property type="entry name" value="Aminotrans_V_PyrdxlP_BS"/>
</dbReference>
<dbReference type="CDD" id="cd06453">
    <property type="entry name" value="SufS_like"/>
    <property type="match status" value="1"/>
</dbReference>
<dbReference type="GO" id="GO:0030170">
    <property type="term" value="F:pyridoxal phosphate binding"/>
    <property type="evidence" value="ECO:0007669"/>
    <property type="project" value="InterPro"/>
</dbReference>
<dbReference type="InterPro" id="IPR015422">
    <property type="entry name" value="PyrdxlP-dep_Trfase_small"/>
</dbReference>
<accession>A0A6J7PF59</accession>
<dbReference type="GO" id="GO:0006534">
    <property type="term" value="P:cysteine metabolic process"/>
    <property type="evidence" value="ECO:0007669"/>
    <property type="project" value="InterPro"/>
</dbReference>
<dbReference type="GO" id="GO:0031071">
    <property type="term" value="F:cysteine desulfurase activity"/>
    <property type="evidence" value="ECO:0007669"/>
    <property type="project" value="UniProtKB-EC"/>
</dbReference>
<comment type="catalytic activity">
    <reaction evidence="6">
        <text>(sulfur carrier)-H + L-cysteine = (sulfur carrier)-SH + L-alanine</text>
        <dbReference type="Rhea" id="RHEA:43892"/>
        <dbReference type="Rhea" id="RHEA-COMP:14737"/>
        <dbReference type="Rhea" id="RHEA-COMP:14739"/>
        <dbReference type="ChEBI" id="CHEBI:29917"/>
        <dbReference type="ChEBI" id="CHEBI:35235"/>
        <dbReference type="ChEBI" id="CHEBI:57972"/>
        <dbReference type="ChEBI" id="CHEBI:64428"/>
        <dbReference type="EC" id="2.8.1.7"/>
    </reaction>
</comment>
<comment type="similarity">
    <text evidence="2">Belongs to the class-V pyridoxal-phosphate-dependent aminotransferase family. Csd subfamily.</text>
</comment>
<gene>
    <name evidence="8" type="ORF">UFOPK3774_00297</name>
    <name evidence="9" type="ORF">UFOPK4049_00617</name>
</gene>
<dbReference type="InterPro" id="IPR016454">
    <property type="entry name" value="Cysteine_dSase"/>
</dbReference>
<dbReference type="PROSITE" id="PS00595">
    <property type="entry name" value="AA_TRANSFER_CLASS_5"/>
    <property type="match status" value="1"/>
</dbReference>
<keyword evidence="5" id="KW-0663">Pyridoxal phosphate</keyword>
<name>A0A6J7PF59_9ZZZZ</name>
<comment type="cofactor">
    <cofactor evidence="1">
        <name>pyridoxal 5'-phosphate</name>
        <dbReference type="ChEBI" id="CHEBI:597326"/>
    </cofactor>
</comment>
<evidence type="ECO:0000259" key="7">
    <source>
        <dbReference type="Pfam" id="PF00266"/>
    </source>
</evidence>
<protein>
    <recommendedName>
        <fullName evidence="3">cysteine desulfurase</fullName>
        <ecNumber evidence="3">2.8.1.7</ecNumber>
    </recommendedName>
</protein>
<dbReference type="PIRSF" id="PIRSF005572">
    <property type="entry name" value="NifS"/>
    <property type="match status" value="1"/>
</dbReference>
<dbReference type="EC" id="2.8.1.7" evidence="3"/>
<dbReference type="NCBIfam" id="TIGR01979">
    <property type="entry name" value="sufS"/>
    <property type="match status" value="1"/>
</dbReference>
<reference evidence="9" key="1">
    <citation type="submission" date="2020-05" db="EMBL/GenBank/DDBJ databases">
        <authorList>
            <person name="Chiriac C."/>
            <person name="Salcher M."/>
            <person name="Ghai R."/>
            <person name="Kavagutti S V."/>
        </authorList>
    </citation>
    <scope>NUCLEOTIDE SEQUENCE</scope>
</reference>
<evidence type="ECO:0000313" key="8">
    <source>
        <dbReference type="EMBL" id="CAB4935285.1"/>
    </source>
</evidence>
<evidence type="ECO:0000256" key="1">
    <source>
        <dbReference type="ARBA" id="ARBA00001933"/>
    </source>
</evidence>
<sequence>MSNSSSPLDTAVIRRDFPIFTRTVRDGKKLVYLDSGATSQKPESVISAEANFYRMHNAAVHRGAHQLAEEATEAYEGARESVAKFLRATVDEIIFTKSATESLNLLAYAFSSGDSLNRFQIKRGDRIVVTEMEHHANLIPWQQLAKRTGAELVWFEVTPEGRLDLSKISELINSDTRIVALTHQSNVLGTINPLEQIVARAHEVGAVVVLDACQSAPHKAIDVEKLGVDFLTFSGHKALGPTGIGVLWGRSELLEDLPPFLFGGSMIENVSMLDATWAPSPRRFEAGVPNMAQAVGLASALEYLTNVGLEKISAHELLLTEQLLAGLANIEEAKVFGPESTVDRGGTVSFTVGAIHPHDLGQYLDSQGIAVRTGHHCAWPLTRKFGITATTRASFYLYNDASEVDALLAGIAGAQEYFKDK</sequence>
<dbReference type="EMBL" id="CAFBNG010000034">
    <property type="protein sequence ID" value="CAB4935285.1"/>
    <property type="molecule type" value="Genomic_DNA"/>
</dbReference>
<evidence type="ECO:0000256" key="5">
    <source>
        <dbReference type="ARBA" id="ARBA00022898"/>
    </source>
</evidence>
<evidence type="ECO:0000256" key="3">
    <source>
        <dbReference type="ARBA" id="ARBA00012239"/>
    </source>
</evidence>
<evidence type="ECO:0000256" key="4">
    <source>
        <dbReference type="ARBA" id="ARBA00022679"/>
    </source>
</evidence>
<keyword evidence="4" id="KW-0808">Transferase</keyword>
<dbReference type="Gene3D" id="3.90.1150.10">
    <property type="entry name" value="Aspartate Aminotransferase, domain 1"/>
    <property type="match status" value="1"/>
</dbReference>
<evidence type="ECO:0000256" key="6">
    <source>
        <dbReference type="ARBA" id="ARBA00050776"/>
    </source>
</evidence>
<dbReference type="PANTHER" id="PTHR43586">
    <property type="entry name" value="CYSTEINE DESULFURASE"/>
    <property type="match status" value="1"/>
</dbReference>
<dbReference type="PANTHER" id="PTHR43586:SF8">
    <property type="entry name" value="CYSTEINE DESULFURASE 1, CHLOROPLASTIC"/>
    <property type="match status" value="1"/>
</dbReference>
<dbReference type="InterPro" id="IPR015424">
    <property type="entry name" value="PyrdxlP-dep_Trfase"/>
</dbReference>
<organism evidence="9">
    <name type="scientific">freshwater metagenome</name>
    <dbReference type="NCBI Taxonomy" id="449393"/>
    <lineage>
        <taxon>unclassified sequences</taxon>
        <taxon>metagenomes</taxon>
        <taxon>ecological metagenomes</taxon>
    </lineage>
</organism>
<dbReference type="SUPFAM" id="SSF53383">
    <property type="entry name" value="PLP-dependent transferases"/>
    <property type="match status" value="1"/>
</dbReference>
<dbReference type="InterPro" id="IPR010970">
    <property type="entry name" value="Cys_dSase_SufS"/>
</dbReference>
<dbReference type="EMBL" id="CAFBPB010000064">
    <property type="protein sequence ID" value="CAB5003728.1"/>
    <property type="molecule type" value="Genomic_DNA"/>
</dbReference>
<evidence type="ECO:0000313" key="9">
    <source>
        <dbReference type="EMBL" id="CAB5003728.1"/>
    </source>
</evidence>